<accession>A0A0A9U1X0</accession>
<reference evidence="1" key="1">
    <citation type="submission" date="2014-09" db="EMBL/GenBank/DDBJ databases">
        <authorList>
            <person name="Magalhaes I.L.F."/>
            <person name="Oliveira U."/>
            <person name="Santos F.R."/>
            <person name="Vidigal T.H.D.A."/>
            <person name="Brescovit A.D."/>
            <person name="Santos A.J."/>
        </authorList>
    </citation>
    <scope>NUCLEOTIDE SEQUENCE</scope>
    <source>
        <tissue evidence="1">Shoot tissue taken approximately 20 cm above the soil surface</tissue>
    </source>
</reference>
<name>A0A0A9U1X0_ARUDO</name>
<reference evidence="1" key="2">
    <citation type="journal article" date="2015" name="Data Brief">
        <title>Shoot transcriptome of the giant reed, Arundo donax.</title>
        <authorList>
            <person name="Barrero R.A."/>
            <person name="Guerrero F.D."/>
            <person name="Moolhuijzen P."/>
            <person name="Goolsby J.A."/>
            <person name="Tidwell J."/>
            <person name="Bellgard S.E."/>
            <person name="Bellgard M.I."/>
        </authorList>
    </citation>
    <scope>NUCLEOTIDE SEQUENCE</scope>
    <source>
        <tissue evidence="1">Shoot tissue taken approximately 20 cm above the soil surface</tissue>
    </source>
</reference>
<dbReference type="EMBL" id="GBRH01280662">
    <property type="protein sequence ID" value="JAD17233.1"/>
    <property type="molecule type" value="Transcribed_RNA"/>
</dbReference>
<evidence type="ECO:0000313" key="1">
    <source>
        <dbReference type="EMBL" id="JAD17233.1"/>
    </source>
</evidence>
<organism evidence="1">
    <name type="scientific">Arundo donax</name>
    <name type="common">Giant reed</name>
    <name type="synonym">Donax arundinaceus</name>
    <dbReference type="NCBI Taxonomy" id="35708"/>
    <lineage>
        <taxon>Eukaryota</taxon>
        <taxon>Viridiplantae</taxon>
        <taxon>Streptophyta</taxon>
        <taxon>Embryophyta</taxon>
        <taxon>Tracheophyta</taxon>
        <taxon>Spermatophyta</taxon>
        <taxon>Magnoliopsida</taxon>
        <taxon>Liliopsida</taxon>
        <taxon>Poales</taxon>
        <taxon>Poaceae</taxon>
        <taxon>PACMAD clade</taxon>
        <taxon>Arundinoideae</taxon>
        <taxon>Arundineae</taxon>
        <taxon>Arundo</taxon>
    </lineage>
</organism>
<dbReference type="AlphaFoldDB" id="A0A0A9U1X0"/>
<protein>
    <submittedName>
        <fullName evidence="1">Uncharacterized protein</fullName>
    </submittedName>
</protein>
<sequence>MFGSIELSLLYWASLPLLARISLPAGELALLRGQGSHALISTVSLQY</sequence>
<proteinExistence type="predicted"/>